<keyword evidence="8" id="KW-0614">Plasmid</keyword>
<evidence type="ECO:0000256" key="3">
    <source>
        <dbReference type="ARBA" id="ARBA00022679"/>
    </source>
</evidence>
<gene>
    <name evidence="8" type="ordered locus">Metok_1624</name>
</gene>
<evidence type="ECO:0000259" key="7">
    <source>
        <dbReference type="Pfam" id="PF07669"/>
    </source>
</evidence>
<dbReference type="PANTHER" id="PTHR33841">
    <property type="entry name" value="DNA METHYLTRANSFERASE YEEA-RELATED"/>
    <property type="match status" value="1"/>
</dbReference>
<keyword evidence="6" id="KW-0175">Coiled coil</keyword>
<dbReference type="REBASE" id="36512">
    <property type="entry name" value="MokIH1ORF1624P"/>
</dbReference>
<reference evidence="8" key="1">
    <citation type="submission" date="2011-05" db="EMBL/GenBank/DDBJ databases">
        <title>Complete sequence of plasmid of Methanothermococcus okinawensis IH1.</title>
        <authorList>
            <consortium name="US DOE Joint Genome Institute"/>
            <person name="Lucas S."/>
            <person name="Han J."/>
            <person name="Lapidus A."/>
            <person name="Cheng J.-F."/>
            <person name="Goodwin L."/>
            <person name="Pitluck S."/>
            <person name="Peters L."/>
            <person name="Mikhailova N."/>
            <person name="Held B."/>
            <person name="Han C."/>
            <person name="Tapia R."/>
            <person name="Land M."/>
            <person name="Hauser L."/>
            <person name="Kyrpides N."/>
            <person name="Ivanova N."/>
            <person name="Pagani I."/>
            <person name="Sieprawska-Lupa M."/>
            <person name="Takai K."/>
            <person name="Miyazaki J."/>
            <person name="Whitman W."/>
            <person name="Woyke T."/>
        </authorList>
    </citation>
    <scope>NUCLEOTIDE SEQUENCE</scope>
    <source>
        <strain evidence="8">IH1</strain>
        <plasmid evidence="8">pMETOK01</plasmid>
    </source>
</reference>
<evidence type="ECO:0000256" key="5">
    <source>
        <dbReference type="ARBA" id="ARBA00047942"/>
    </source>
</evidence>
<evidence type="ECO:0000256" key="6">
    <source>
        <dbReference type="SAM" id="Coils"/>
    </source>
</evidence>
<evidence type="ECO:0000256" key="4">
    <source>
        <dbReference type="ARBA" id="ARBA00022691"/>
    </source>
</evidence>
<dbReference type="SUPFAM" id="SSF53335">
    <property type="entry name" value="S-adenosyl-L-methionine-dependent methyltransferases"/>
    <property type="match status" value="1"/>
</dbReference>
<geneLocation type="plasmid" evidence="8 9">
    <name>pMETOK01</name>
</geneLocation>
<keyword evidence="9" id="KW-1185">Reference proteome</keyword>
<dbReference type="RefSeq" id="WP_013855387.1">
    <property type="nucleotide sequence ID" value="NC_015632.1"/>
</dbReference>
<evidence type="ECO:0000313" key="9">
    <source>
        <dbReference type="Proteomes" id="UP000009296"/>
    </source>
</evidence>
<dbReference type="InterPro" id="IPR011639">
    <property type="entry name" value="MethylTrfase_TaqI-like_dom"/>
</dbReference>
<dbReference type="EMBL" id="CP002793">
    <property type="protein sequence ID" value="AEH07586.1"/>
    <property type="molecule type" value="Genomic_DNA"/>
</dbReference>
<dbReference type="GO" id="GO:0032259">
    <property type="term" value="P:methylation"/>
    <property type="evidence" value="ECO:0007669"/>
    <property type="project" value="UniProtKB-KW"/>
</dbReference>
<sequence>MVNYDYKFLKDKGFFKNQREYDENGTNIIVDMDNYIVYVEVNNDDKLNELKKAILEKYPKIDVIYFHYPADNKIKVFRKWGEVKWFYYSDNLRNDRKKSKKDKLKKFAPDNVSILFDIKDVMDRFYKDLWVHRLEMAKSITEPLTDSDKLFIAQHFIDRLVFFYFLAQLGIININIKYKGELHNIKLNKKGTREFFNYLLNIVGDEGLHYILNKIFFNGLGNGEDVDKNGFVVLSFSIKDTDIDIKVPYLNGGLYRVKKFNDIDETEIKFNGLKNLIETLNKYNWVIGDYTEEDDDSIGSISPEIMGHVYEKFVVGLENIGEIELDKIEIGKEVKIGRKKVGAFYTPEEITKYISKNTITPYLFDKLEVSKHYKDFDDFVDNASKEELKKALSVLNDIKILDPACGSGHFLVCAGELLFNMKNTICNKLYEKDGSFIRKHNAYDEVKNIIVNNLCGVDICNSAVEIAKLRLWLWLVSQLKDDSSKLEPLPNLEYNIKCGNSLIGWVDEPLVLPNYENDSLINRKKIEEKLNELNSLIIEEKLNKLNSLKVCEDEKEKNELNSLIKVCEDEKEKIEKVRKLLNKKVGTKKREKFDDIYVEAFHLLYLIYRTSHGGKAGILKTILEEIRKEIYNVINNCYLNYINSKLKAKDKISEKDFLNLNPFHWRIDFGWIVKNGGFDIVIGNPPYGNLLSNVEKLIVEKIYMSDTSEIAGVFVERGINVLENNGYLSYIITFAITFNKKLSKTREILRKNFEKIFISSFDRDKCRFFEGMSQSVSILRAKIKKINGGGTFYTSKMFREMPKNLNNIKYSPANEYLLLNNEDIGNRFDIQHRLPKIGGLLNLKILDTLLKNTNKAKNVIGTGCSTIWIRTSGNYWYNAWDKKPYESTEIKSMSVKEVWSNFIMLFMNSSLFYWWFRIYGDGRHMNMDILKAIPLPNEDTIKKDAKLLECVRNITMDKLFSVFDSGRNRFNTSDVKGYLDLIDLIIGKKYYNLQPYEIIHILNTDYEVRGGIKLYSPFYELIHYLAFLTLKKQKEDTDTINFMDIIINNLIYELYFKEKFYEDKIYNEPKEYLLEAVSKHLEPINYDKWAELYWKKQLENNLTSEEEQELKQLEENNIKTVKEVYNSIKEDKEINELINKIKSHKWVKIIECVNNSI</sequence>
<dbReference type="PROSITE" id="PS00092">
    <property type="entry name" value="N6_MTASE"/>
    <property type="match status" value="1"/>
</dbReference>
<name>F8AP18_METOI</name>
<keyword evidence="2" id="KW-0489">Methyltransferase</keyword>
<feature type="domain" description="Type II methyltransferase M.TaqI-like" evidence="7">
    <location>
        <begin position="452"/>
        <end position="761"/>
    </location>
</feature>
<dbReference type="GO" id="GO:0009007">
    <property type="term" value="F:site-specific DNA-methyltransferase (adenine-specific) activity"/>
    <property type="evidence" value="ECO:0007669"/>
    <property type="project" value="UniProtKB-EC"/>
</dbReference>
<dbReference type="AlphaFoldDB" id="F8AP18"/>
<proteinExistence type="predicted"/>
<evidence type="ECO:0000313" key="8">
    <source>
        <dbReference type="EMBL" id="AEH07586.1"/>
    </source>
</evidence>
<feature type="coiled-coil region" evidence="6">
    <location>
        <begin position="1095"/>
        <end position="1123"/>
    </location>
</feature>
<dbReference type="HOGENOM" id="CLU_002539_1_0_2"/>
<dbReference type="GO" id="GO:0006304">
    <property type="term" value="P:DNA modification"/>
    <property type="evidence" value="ECO:0007669"/>
    <property type="project" value="InterPro"/>
</dbReference>
<protein>
    <recommendedName>
        <fullName evidence="1">site-specific DNA-methyltransferase (adenine-specific)</fullName>
        <ecNumber evidence="1">2.1.1.72</ecNumber>
    </recommendedName>
</protein>
<accession>F8AP18</accession>
<dbReference type="Gene3D" id="3.40.50.150">
    <property type="entry name" value="Vaccinia Virus protein VP39"/>
    <property type="match status" value="2"/>
</dbReference>
<dbReference type="eggNOG" id="arCOG02634">
    <property type="taxonomic scope" value="Archaea"/>
</dbReference>
<dbReference type="OrthoDB" id="66142at2157"/>
<dbReference type="InterPro" id="IPR002052">
    <property type="entry name" value="DNA_methylase_N6_adenine_CS"/>
</dbReference>
<dbReference type="Pfam" id="PF07669">
    <property type="entry name" value="Eco57I"/>
    <property type="match status" value="1"/>
</dbReference>
<dbReference type="Proteomes" id="UP000009296">
    <property type="component" value="Plasmid pMETOK01"/>
</dbReference>
<dbReference type="KEGG" id="mok:Metok_1624"/>
<dbReference type="eggNOG" id="arCOG02635">
    <property type="taxonomic scope" value="Archaea"/>
</dbReference>
<keyword evidence="4" id="KW-0949">S-adenosyl-L-methionine</keyword>
<dbReference type="GeneID" id="10749398"/>
<dbReference type="InterPro" id="IPR050953">
    <property type="entry name" value="N4_N6_ade-DNA_methylase"/>
</dbReference>
<feature type="coiled-coil region" evidence="6">
    <location>
        <begin position="523"/>
        <end position="584"/>
    </location>
</feature>
<comment type="catalytic activity">
    <reaction evidence="5">
        <text>a 2'-deoxyadenosine in DNA + S-adenosyl-L-methionine = an N(6)-methyl-2'-deoxyadenosine in DNA + S-adenosyl-L-homocysteine + H(+)</text>
        <dbReference type="Rhea" id="RHEA:15197"/>
        <dbReference type="Rhea" id="RHEA-COMP:12418"/>
        <dbReference type="Rhea" id="RHEA-COMP:12419"/>
        <dbReference type="ChEBI" id="CHEBI:15378"/>
        <dbReference type="ChEBI" id="CHEBI:57856"/>
        <dbReference type="ChEBI" id="CHEBI:59789"/>
        <dbReference type="ChEBI" id="CHEBI:90615"/>
        <dbReference type="ChEBI" id="CHEBI:90616"/>
        <dbReference type="EC" id="2.1.1.72"/>
    </reaction>
</comment>
<dbReference type="PRINTS" id="PR00507">
    <property type="entry name" value="N12N6MTFRASE"/>
</dbReference>
<dbReference type="GO" id="GO:0003676">
    <property type="term" value="F:nucleic acid binding"/>
    <property type="evidence" value="ECO:0007669"/>
    <property type="project" value="InterPro"/>
</dbReference>
<dbReference type="PANTHER" id="PTHR33841:SF1">
    <property type="entry name" value="DNA METHYLTRANSFERASE A"/>
    <property type="match status" value="1"/>
</dbReference>
<dbReference type="EC" id="2.1.1.72" evidence="1"/>
<dbReference type="InterPro" id="IPR029063">
    <property type="entry name" value="SAM-dependent_MTases_sf"/>
</dbReference>
<keyword evidence="3" id="KW-0808">Transferase</keyword>
<evidence type="ECO:0000256" key="2">
    <source>
        <dbReference type="ARBA" id="ARBA00022603"/>
    </source>
</evidence>
<evidence type="ECO:0000256" key="1">
    <source>
        <dbReference type="ARBA" id="ARBA00011900"/>
    </source>
</evidence>
<organism evidence="8 9">
    <name type="scientific">Methanothermococcus okinawensis (strain DSM 14208 / JCM 11175 / IH1)</name>
    <dbReference type="NCBI Taxonomy" id="647113"/>
    <lineage>
        <taxon>Archaea</taxon>
        <taxon>Methanobacteriati</taxon>
        <taxon>Methanobacteriota</taxon>
        <taxon>Methanomada group</taxon>
        <taxon>Methanococci</taxon>
        <taxon>Methanococcales</taxon>
        <taxon>Methanococcaceae</taxon>
        <taxon>Methanothermococcus</taxon>
    </lineage>
</organism>